<dbReference type="GO" id="GO:0044718">
    <property type="term" value="P:siderophore transmembrane transport"/>
    <property type="evidence" value="ECO:0007669"/>
    <property type="project" value="TreeGrafter"/>
</dbReference>
<keyword evidence="2 8" id="KW-0813">Transport</keyword>
<dbReference type="InterPro" id="IPR039426">
    <property type="entry name" value="TonB-dep_rcpt-like"/>
</dbReference>
<name>A0A6I4J1A9_9SPHN</name>
<dbReference type="RefSeq" id="WP_157026828.1">
    <property type="nucleotide sequence ID" value="NZ_WQMS01000008.1"/>
</dbReference>
<evidence type="ECO:0000256" key="1">
    <source>
        <dbReference type="ARBA" id="ARBA00004571"/>
    </source>
</evidence>
<evidence type="ECO:0000256" key="3">
    <source>
        <dbReference type="ARBA" id="ARBA00022452"/>
    </source>
</evidence>
<keyword evidence="4 8" id="KW-0812">Transmembrane</keyword>
<dbReference type="InterPro" id="IPR037066">
    <property type="entry name" value="Plug_dom_sf"/>
</dbReference>
<evidence type="ECO:0000313" key="12">
    <source>
        <dbReference type="EMBL" id="MVO77858.1"/>
    </source>
</evidence>
<dbReference type="EMBL" id="WQMS01000008">
    <property type="protein sequence ID" value="MVO77858.1"/>
    <property type="molecule type" value="Genomic_DNA"/>
</dbReference>
<evidence type="ECO:0000256" key="8">
    <source>
        <dbReference type="PROSITE-ProRule" id="PRU01360"/>
    </source>
</evidence>
<evidence type="ECO:0000256" key="6">
    <source>
        <dbReference type="ARBA" id="ARBA00023136"/>
    </source>
</evidence>
<comment type="similarity">
    <text evidence="8 9">Belongs to the TonB-dependent receptor family.</text>
</comment>
<feature type="domain" description="TonB-dependent receptor-like beta-barrel" evidence="10">
    <location>
        <begin position="285"/>
        <end position="627"/>
    </location>
</feature>
<keyword evidence="13" id="KW-1185">Reference proteome</keyword>
<keyword evidence="7 8" id="KW-0998">Cell outer membrane</keyword>
<accession>A0A6I4J1A9</accession>
<dbReference type="GO" id="GO:0009279">
    <property type="term" value="C:cell outer membrane"/>
    <property type="evidence" value="ECO:0007669"/>
    <property type="project" value="UniProtKB-SubCell"/>
</dbReference>
<dbReference type="PANTHER" id="PTHR30069:SF28">
    <property type="entry name" value="TONB-DEPENDENT RECEPTOR YNCD-RELATED"/>
    <property type="match status" value="1"/>
</dbReference>
<dbReference type="SUPFAM" id="SSF56935">
    <property type="entry name" value="Porins"/>
    <property type="match status" value="1"/>
</dbReference>
<dbReference type="Pfam" id="PF07715">
    <property type="entry name" value="Plug"/>
    <property type="match status" value="1"/>
</dbReference>
<comment type="subcellular location">
    <subcellularLocation>
        <location evidence="1 8">Cell outer membrane</location>
        <topology evidence="1 8">Multi-pass membrane protein</topology>
    </subcellularLocation>
</comment>
<protein>
    <submittedName>
        <fullName evidence="12">TonB-dependent receptor</fullName>
    </submittedName>
</protein>
<dbReference type="Gene3D" id="2.170.130.10">
    <property type="entry name" value="TonB-dependent receptor, plug domain"/>
    <property type="match status" value="1"/>
</dbReference>
<evidence type="ECO:0000256" key="2">
    <source>
        <dbReference type="ARBA" id="ARBA00022448"/>
    </source>
</evidence>
<evidence type="ECO:0000259" key="10">
    <source>
        <dbReference type="Pfam" id="PF00593"/>
    </source>
</evidence>
<gene>
    <name evidence="12" type="ORF">GON01_07910</name>
</gene>
<evidence type="ECO:0000256" key="4">
    <source>
        <dbReference type="ARBA" id="ARBA00022692"/>
    </source>
</evidence>
<dbReference type="InterPro" id="IPR036942">
    <property type="entry name" value="Beta-barrel_TonB_sf"/>
</dbReference>
<keyword evidence="3 8" id="KW-1134">Transmembrane beta strand</keyword>
<dbReference type="InterPro" id="IPR012910">
    <property type="entry name" value="Plug_dom"/>
</dbReference>
<keyword evidence="6 8" id="KW-0472">Membrane</keyword>
<keyword evidence="12" id="KW-0675">Receptor</keyword>
<comment type="caution">
    <text evidence="12">The sequence shown here is derived from an EMBL/GenBank/DDBJ whole genome shotgun (WGS) entry which is preliminary data.</text>
</comment>
<feature type="domain" description="TonB-dependent receptor plug" evidence="11">
    <location>
        <begin position="43"/>
        <end position="151"/>
    </location>
</feature>
<proteinExistence type="inferred from homology"/>
<dbReference type="Pfam" id="PF00593">
    <property type="entry name" value="TonB_dep_Rec_b-barrel"/>
    <property type="match status" value="1"/>
</dbReference>
<evidence type="ECO:0000256" key="7">
    <source>
        <dbReference type="ARBA" id="ARBA00023237"/>
    </source>
</evidence>
<dbReference type="PANTHER" id="PTHR30069">
    <property type="entry name" value="TONB-DEPENDENT OUTER MEMBRANE RECEPTOR"/>
    <property type="match status" value="1"/>
</dbReference>
<organism evidence="12 13">
    <name type="scientific">Sphingomonas horti</name>
    <dbReference type="NCBI Taxonomy" id="2682842"/>
    <lineage>
        <taxon>Bacteria</taxon>
        <taxon>Pseudomonadati</taxon>
        <taxon>Pseudomonadota</taxon>
        <taxon>Alphaproteobacteria</taxon>
        <taxon>Sphingomonadales</taxon>
        <taxon>Sphingomonadaceae</taxon>
        <taxon>Sphingomonas</taxon>
    </lineage>
</organism>
<evidence type="ECO:0000256" key="5">
    <source>
        <dbReference type="ARBA" id="ARBA00023077"/>
    </source>
</evidence>
<dbReference type="InterPro" id="IPR000531">
    <property type="entry name" value="Beta-barrel_TonB"/>
</dbReference>
<dbReference type="GO" id="GO:0015344">
    <property type="term" value="F:siderophore uptake transmembrane transporter activity"/>
    <property type="evidence" value="ECO:0007669"/>
    <property type="project" value="TreeGrafter"/>
</dbReference>
<keyword evidence="5 9" id="KW-0798">TonB box</keyword>
<dbReference type="PROSITE" id="PS52016">
    <property type="entry name" value="TONB_DEPENDENT_REC_3"/>
    <property type="match status" value="1"/>
</dbReference>
<sequence length="665" mass="71850">MALILGGPALAADDGDGATIIVTAARVTADTAPILVRARGDVARTPGGADLVDAKEFSNSYAVSFHDMLAWSPGVFAQARYGEEVRLSIRGSGLGRGFHLRGVTLLQDGVPISQADGSGDFQELDPNALQHIAVYRGANALRYGSSSLGGAVNAVTLSGHDLTGPVMLRVDGGSFGTLRASMTGGFETDTVDAAATVTGSTSDGFRQQSAQEKLRFNGNLGIRLAPNLETRFYLSANRLDQEVPGTITLDDGLHRPRTAPAINIANDYARNIRSLRLQNRTALRLGDTRIEFGAFANLKSLYHPIFQVIDQDSTDWGGYLRAEGRTHVGGMPLDFTFGSTARIGRIDAKQFVNIGGKRGALTANAVQKASTIDAYGELRLHPVEPLALIAGLQFVHGHRALDNRLRPAASDARDYDQWAPKFGLLWSPGEKVQLYANVSRSAEIPTFSELVQQPVVGFVPLAPQTAWTVEVGSRGEHGPLAWDVSLYRSQLRGEMLQFTTNPDIPAATFNAGRTIHQGIEARLDWTLLRGPGDLVLRQVYQLDDFRFRDDPQYGGNRLPAAPIHVYRGELRYSGKGFSIAPNIEWTPWGAWAEYRNSVRVPGYALIGAHASLQLNRGTELFLDARNLTGKKAVVDLSAVVAATPQSAIYYPTDGRAIYGGVKLSF</sequence>
<reference evidence="12 13" key="1">
    <citation type="submission" date="2019-12" db="EMBL/GenBank/DDBJ databases">
        <authorList>
            <person name="Huq M.A."/>
        </authorList>
    </citation>
    <scope>NUCLEOTIDE SEQUENCE [LARGE SCALE GENOMIC DNA]</scope>
    <source>
        <strain evidence="12 13">MAH-20</strain>
    </source>
</reference>
<dbReference type="AlphaFoldDB" id="A0A6I4J1A9"/>
<dbReference type="Proteomes" id="UP000441389">
    <property type="component" value="Unassembled WGS sequence"/>
</dbReference>
<dbReference type="Gene3D" id="2.40.170.20">
    <property type="entry name" value="TonB-dependent receptor, beta-barrel domain"/>
    <property type="match status" value="1"/>
</dbReference>
<evidence type="ECO:0000259" key="11">
    <source>
        <dbReference type="Pfam" id="PF07715"/>
    </source>
</evidence>
<evidence type="ECO:0000256" key="9">
    <source>
        <dbReference type="RuleBase" id="RU003357"/>
    </source>
</evidence>
<evidence type="ECO:0000313" key="13">
    <source>
        <dbReference type="Proteomes" id="UP000441389"/>
    </source>
</evidence>